<proteinExistence type="inferred from homology"/>
<evidence type="ECO:0000256" key="5">
    <source>
        <dbReference type="SAM" id="Coils"/>
    </source>
</evidence>
<dbReference type="GO" id="GO:0005634">
    <property type="term" value="C:nucleus"/>
    <property type="evidence" value="ECO:0007669"/>
    <property type="project" value="TreeGrafter"/>
</dbReference>
<dbReference type="Pfam" id="PF17820">
    <property type="entry name" value="PDZ_6"/>
    <property type="match status" value="1"/>
</dbReference>
<dbReference type="EMBL" id="JAODUO010000075">
    <property type="protein sequence ID" value="KAK2190572.1"/>
    <property type="molecule type" value="Genomic_DNA"/>
</dbReference>
<feature type="domain" description="PDZ" evidence="6">
    <location>
        <begin position="76"/>
        <end position="177"/>
    </location>
</feature>
<dbReference type="AlphaFoldDB" id="A0AAD9UIK9"/>
<sequence>MASMEVSVADDLRQLMAKKDAMEKELKELMTVLESQEGVGMRGSLVDQDQFPRADIDVYSVRHCRQRILYIQNDLKVVMAQIETGLHALHSEARTETVHSMDTDSTSTDLRPQKLPFAKVTIVDTGSPASNAGLQVDDELLQFGSVTTENFSSLQDIAAVVQHSKGTAVTLTVLRTAKMTRLSLTPKTWRGPGLLG</sequence>
<evidence type="ECO:0000313" key="8">
    <source>
        <dbReference type="Proteomes" id="UP001209878"/>
    </source>
</evidence>
<evidence type="ECO:0000259" key="6">
    <source>
        <dbReference type="SMART" id="SM00228"/>
    </source>
</evidence>
<dbReference type="PANTHER" id="PTHR12651:SF1">
    <property type="entry name" value="26S PROTEASOME NON-ATPASE REGULATORY SUBUNIT 9"/>
    <property type="match status" value="1"/>
</dbReference>
<organism evidence="7 8">
    <name type="scientific">Ridgeia piscesae</name>
    <name type="common">Tubeworm</name>
    <dbReference type="NCBI Taxonomy" id="27915"/>
    <lineage>
        <taxon>Eukaryota</taxon>
        <taxon>Metazoa</taxon>
        <taxon>Spiralia</taxon>
        <taxon>Lophotrochozoa</taxon>
        <taxon>Annelida</taxon>
        <taxon>Polychaeta</taxon>
        <taxon>Sedentaria</taxon>
        <taxon>Canalipalpata</taxon>
        <taxon>Sabellida</taxon>
        <taxon>Siboglinidae</taxon>
        <taxon>Ridgeia</taxon>
    </lineage>
</organism>
<feature type="coiled-coil region" evidence="5">
    <location>
        <begin position="12"/>
        <end position="39"/>
    </location>
</feature>
<name>A0AAD9UIK9_RIDPI</name>
<accession>A0AAD9UIK9</accession>
<keyword evidence="8" id="KW-1185">Reference proteome</keyword>
<protein>
    <recommendedName>
        <fullName evidence="2">26S proteasome non-ATPase regulatory subunit 9</fullName>
    </recommendedName>
    <alternativeName>
        <fullName evidence="4">26S proteasome regulatory subunit p27</fullName>
    </alternativeName>
</protein>
<dbReference type="FunFam" id="2.30.42.10:FF:000107">
    <property type="entry name" value="26S proteasome non-ATPase regulatory subunit 9"/>
    <property type="match status" value="1"/>
</dbReference>
<dbReference type="SMART" id="SM00228">
    <property type="entry name" value="PDZ"/>
    <property type="match status" value="1"/>
</dbReference>
<dbReference type="Gene3D" id="6.10.140.1710">
    <property type="match status" value="1"/>
</dbReference>
<evidence type="ECO:0000313" key="7">
    <source>
        <dbReference type="EMBL" id="KAK2190572.1"/>
    </source>
</evidence>
<comment type="caution">
    <text evidence="7">The sequence shown here is derived from an EMBL/GenBank/DDBJ whole genome shotgun (WGS) entry which is preliminary data.</text>
</comment>
<dbReference type="Pfam" id="PF18265">
    <property type="entry name" value="Nas2_N"/>
    <property type="match status" value="1"/>
</dbReference>
<dbReference type="GO" id="GO:0070682">
    <property type="term" value="P:proteasome regulatory particle assembly"/>
    <property type="evidence" value="ECO:0007669"/>
    <property type="project" value="InterPro"/>
</dbReference>
<dbReference type="InterPro" id="IPR036034">
    <property type="entry name" value="PDZ_sf"/>
</dbReference>
<dbReference type="InterPro" id="IPR040815">
    <property type="entry name" value="Nas2_N"/>
</dbReference>
<dbReference type="InterPro" id="IPR041489">
    <property type="entry name" value="PDZ_6"/>
</dbReference>
<gene>
    <name evidence="7" type="ORF">NP493_75g02006</name>
</gene>
<reference evidence="7" key="1">
    <citation type="journal article" date="2023" name="Mol. Biol. Evol.">
        <title>Third-Generation Sequencing Reveals the Adaptive Role of the Epigenome in Three Deep-Sea Polychaetes.</title>
        <authorList>
            <person name="Perez M."/>
            <person name="Aroh O."/>
            <person name="Sun Y."/>
            <person name="Lan Y."/>
            <person name="Juniper S.K."/>
            <person name="Young C.R."/>
            <person name="Angers B."/>
            <person name="Qian P.Y."/>
        </authorList>
    </citation>
    <scope>NUCLEOTIDE SEQUENCE</scope>
    <source>
        <strain evidence="7">R07B-5</strain>
    </source>
</reference>
<comment type="similarity">
    <text evidence="1">Belongs to the proteasome subunit p27 family.</text>
</comment>
<dbReference type="Proteomes" id="UP001209878">
    <property type="component" value="Unassembled WGS sequence"/>
</dbReference>
<dbReference type="GO" id="GO:0005737">
    <property type="term" value="C:cytoplasm"/>
    <property type="evidence" value="ECO:0007669"/>
    <property type="project" value="TreeGrafter"/>
</dbReference>
<keyword evidence="3" id="KW-0143">Chaperone</keyword>
<evidence type="ECO:0000256" key="4">
    <source>
        <dbReference type="ARBA" id="ARBA00030007"/>
    </source>
</evidence>
<dbReference type="Gene3D" id="2.30.42.10">
    <property type="match status" value="1"/>
</dbReference>
<dbReference type="SUPFAM" id="SSF50156">
    <property type="entry name" value="PDZ domain-like"/>
    <property type="match status" value="1"/>
</dbReference>
<dbReference type="PANTHER" id="PTHR12651">
    <property type="entry name" value="26S PROTEASOME NON-ATPASE REGULATORY SUBUNIT 9"/>
    <property type="match status" value="1"/>
</dbReference>
<keyword evidence="5" id="KW-0175">Coiled coil</keyword>
<evidence type="ECO:0000256" key="1">
    <source>
        <dbReference type="ARBA" id="ARBA00005256"/>
    </source>
</evidence>
<evidence type="ECO:0000256" key="2">
    <source>
        <dbReference type="ARBA" id="ARBA00014937"/>
    </source>
</evidence>
<dbReference type="InterPro" id="IPR035269">
    <property type="entry name" value="PSMD9"/>
</dbReference>
<evidence type="ECO:0000256" key="3">
    <source>
        <dbReference type="ARBA" id="ARBA00023186"/>
    </source>
</evidence>
<dbReference type="InterPro" id="IPR001478">
    <property type="entry name" value="PDZ"/>
</dbReference>